<evidence type="ECO:0000256" key="1">
    <source>
        <dbReference type="SAM" id="Coils"/>
    </source>
</evidence>
<feature type="compositionally biased region" description="Basic and acidic residues" evidence="2">
    <location>
        <begin position="15"/>
        <end position="25"/>
    </location>
</feature>
<organism evidence="3 4">
    <name type="scientific">Euplotes crassus</name>
    <dbReference type="NCBI Taxonomy" id="5936"/>
    <lineage>
        <taxon>Eukaryota</taxon>
        <taxon>Sar</taxon>
        <taxon>Alveolata</taxon>
        <taxon>Ciliophora</taxon>
        <taxon>Intramacronucleata</taxon>
        <taxon>Spirotrichea</taxon>
        <taxon>Hypotrichia</taxon>
        <taxon>Euplotida</taxon>
        <taxon>Euplotidae</taxon>
        <taxon>Moneuplotes</taxon>
    </lineage>
</organism>
<feature type="coiled-coil region" evidence="1">
    <location>
        <begin position="764"/>
        <end position="840"/>
    </location>
</feature>
<feature type="region of interest" description="Disordered" evidence="2">
    <location>
        <begin position="1"/>
        <end position="39"/>
    </location>
</feature>
<sequence>MKKQPEASGNIFQKFFERALGPKDTPKKKKKKPRNLTKDDMPIVKYNQKVAKFGKNPNLGSIESGLAVLSQKILKINDSHFEANQMFQNKEDLDTAHLNYQDFKNMLSLDFEDKWQYKIVLEGGMLLCQMRDVHQERDNLAKYIKKYIKKEVRNRSDSLEKLEEMAENITPFKKDIHKNQDSEPNPLIQVLIDVLTKEIKRVKEAFQEAKEKVLESENENERIIKELGIKCKKLEVSEKYLQKQVEKLTELNLEADQKYYVLEQSKQELIKMQNHDYESMKKKNKNLSNEFNALQKYYESKVKECEDLEKYNQDWIEQNVQLEKEIKEKNQIIEDKDDEIYRISRNLKASNAEIKKLQAKNVRLNHNIGLASNKSIAVLHDNPNADFTLFQEIHKKLGLSEEQGDKESLNKIGVKICSYLALQDYNVITFLNKSFTGFLTNNTQMLRLTNQVCTRTNSKYKRMILSMKEKVSSLEEELSRNKKVLYLDYEECKNEIKSFLADFMVDDYVPGKKIIDEIDHSCNMIINFSRISNVEDPVERIRKETSSNGAAKKLGFFRESIAAIGHSFAADTSREKMAEPQKQGNTSFNVEKVANPPKKGHRSKGIFDTLFYPLEVRTEDKNPPSTFIDERGRMPLGGELQELKKPKETNDIHQNEDDFFGKHLESQDAPSHRGTVVHKDSSSLGVANITNLDIISFYKDKSGDLKKLLKQIGGMLSKARDRNNQAKWVSSIIEKYVDLLLCTAITIEEMKKLNSIKHFFALKIEKFVEKNKETAAQISSLEAKIEECKAETENVREEERKAQVKLMQKSAEFTVRMDELLNIKEEKDKAFQMAKTAEKKLKESKKTYKKNVSALVSENTELLYERNELQDIVEELEFKMRMCLG</sequence>
<feature type="coiled-coil region" evidence="1">
    <location>
        <begin position="270"/>
        <end position="374"/>
    </location>
</feature>
<keyword evidence="1" id="KW-0175">Coiled coil</keyword>
<proteinExistence type="predicted"/>
<dbReference type="AlphaFoldDB" id="A0AAD1XZ65"/>
<comment type="caution">
    <text evidence="3">The sequence shown here is derived from an EMBL/GenBank/DDBJ whole genome shotgun (WGS) entry which is preliminary data.</text>
</comment>
<gene>
    <name evidence="3" type="ORF">ECRASSUSDP1_LOCUS23711</name>
</gene>
<evidence type="ECO:0000313" key="3">
    <source>
        <dbReference type="EMBL" id="CAI2382241.1"/>
    </source>
</evidence>
<evidence type="ECO:0000256" key="2">
    <source>
        <dbReference type="SAM" id="MobiDB-lite"/>
    </source>
</evidence>
<evidence type="ECO:0000313" key="4">
    <source>
        <dbReference type="Proteomes" id="UP001295684"/>
    </source>
</evidence>
<dbReference type="Proteomes" id="UP001295684">
    <property type="component" value="Unassembled WGS sequence"/>
</dbReference>
<feature type="coiled-coil region" evidence="1">
    <location>
        <begin position="192"/>
        <end position="226"/>
    </location>
</feature>
<keyword evidence="4" id="KW-1185">Reference proteome</keyword>
<name>A0AAD1XZ65_EUPCR</name>
<protein>
    <submittedName>
        <fullName evidence="3">Uncharacterized protein</fullName>
    </submittedName>
</protein>
<feature type="compositionally biased region" description="Basic residues" evidence="2">
    <location>
        <begin position="26"/>
        <end position="35"/>
    </location>
</feature>
<accession>A0AAD1XZ65</accession>
<dbReference type="EMBL" id="CAMPGE010024398">
    <property type="protein sequence ID" value="CAI2382241.1"/>
    <property type="molecule type" value="Genomic_DNA"/>
</dbReference>
<reference evidence="3" key="1">
    <citation type="submission" date="2023-07" db="EMBL/GenBank/DDBJ databases">
        <authorList>
            <consortium name="AG Swart"/>
            <person name="Singh M."/>
            <person name="Singh A."/>
            <person name="Seah K."/>
            <person name="Emmerich C."/>
        </authorList>
    </citation>
    <scope>NUCLEOTIDE SEQUENCE</scope>
    <source>
        <strain evidence="3">DP1</strain>
    </source>
</reference>